<dbReference type="RefSeq" id="WP_039644432.1">
    <property type="nucleotide sequence ID" value="NZ_CP008747.1"/>
</dbReference>
<reference evidence="1 2" key="1">
    <citation type="journal article" date="2016" name="Front. Microbiol.">
        <title>Comprehensive Phylogenetic Analysis of Bovine Non-aureus Staphylococci Species Based on Whole-Genome Sequencing.</title>
        <authorList>
            <person name="Naushad S."/>
            <person name="Barkema H.W."/>
            <person name="Luby C."/>
            <person name="Condas L.A."/>
            <person name="Nobrega D.B."/>
            <person name="Carson D.A."/>
            <person name="De Buck J."/>
        </authorList>
    </citation>
    <scope>NUCLEOTIDE SEQUENCE [LARGE SCALE GENOMIC DNA]</scope>
    <source>
        <strain evidence="1 2">SNUC 5959</strain>
    </source>
</reference>
<dbReference type="InterPro" id="IPR048062">
    <property type="entry name" value="SE1832-like"/>
</dbReference>
<dbReference type="NCBIfam" id="NF040877">
    <property type="entry name" value="SE1832_fam"/>
    <property type="match status" value="1"/>
</dbReference>
<dbReference type="AlphaFoldDB" id="A0A0A8HN78"/>
<dbReference type="STRING" id="1284.SHYC_03115"/>
<dbReference type="GeneID" id="41072459"/>
<accession>A0A0A8HN78</accession>
<organism evidence="1 2">
    <name type="scientific">Staphylococcus hyicus</name>
    <dbReference type="NCBI Taxonomy" id="1284"/>
    <lineage>
        <taxon>Bacteria</taxon>
        <taxon>Bacillati</taxon>
        <taxon>Bacillota</taxon>
        <taxon>Bacilli</taxon>
        <taxon>Bacillales</taxon>
        <taxon>Staphylococcaceae</taxon>
        <taxon>Staphylococcus</taxon>
    </lineage>
</organism>
<proteinExistence type="predicted"/>
<dbReference type="HOGENOM" id="CLU_208519_1_1_9"/>
<dbReference type="KEGG" id="shu:SHYC_03115"/>
<name>A0A0A8HN78_STAHY</name>
<comment type="caution">
    <text evidence="1">The sequence shown here is derived from an EMBL/GenBank/DDBJ whole genome shotgun (WGS) entry which is preliminary data.</text>
</comment>
<dbReference type="EMBL" id="QXVO01000011">
    <property type="protein sequence ID" value="RIO46261.1"/>
    <property type="molecule type" value="Genomic_DNA"/>
</dbReference>
<dbReference type="Proteomes" id="UP000285625">
    <property type="component" value="Unassembled WGS sequence"/>
</dbReference>
<gene>
    <name evidence="1" type="ORF">BUZ57_04910</name>
</gene>
<evidence type="ECO:0000313" key="2">
    <source>
        <dbReference type="Proteomes" id="UP000285625"/>
    </source>
</evidence>
<sequence>MSLEAQLQELKLDYIRIQSDLEKRESTGQQVDPLIKQLESIEHEISKVRQYMRQEMASQKNESHHQ</sequence>
<protein>
    <submittedName>
        <fullName evidence="1">Uncharacterized protein</fullName>
    </submittedName>
</protein>
<evidence type="ECO:0000313" key="1">
    <source>
        <dbReference type="EMBL" id="RIO46261.1"/>
    </source>
</evidence>